<dbReference type="OrthoDB" id="292005at2"/>
<dbReference type="Proteomes" id="UP000186309">
    <property type="component" value="Chromosome"/>
</dbReference>
<keyword evidence="2" id="KW-1185">Reference proteome</keyword>
<accession>A0A1U7CP14</accession>
<dbReference type="GO" id="GO:0006402">
    <property type="term" value="P:mRNA catabolic process"/>
    <property type="evidence" value="ECO:0007669"/>
    <property type="project" value="InterPro"/>
</dbReference>
<dbReference type="GO" id="GO:0006109">
    <property type="term" value="P:regulation of carbohydrate metabolic process"/>
    <property type="evidence" value="ECO:0007669"/>
    <property type="project" value="InterPro"/>
</dbReference>
<dbReference type="Pfam" id="PF02599">
    <property type="entry name" value="CsrA"/>
    <property type="match status" value="1"/>
</dbReference>
<evidence type="ECO:0000313" key="1">
    <source>
        <dbReference type="EMBL" id="APW60680.1"/>
    </source>
</evidence>
<evidence type="ECO:0000313" key="2">
    <source>
        <dbReference type="Proteomes" id="UP000186309"/>
    </source>
</evidence>
<dbReference type="SUPFAM" id="SSF117130">
    <property type="entry name" value="CsrA-like"/>
    <property type="match status" value="1"/>
</dbReference>
<organism evidence="1 2">
    <name type="scientific">Paludisphaera borealis</name>
    <dbReference type="NCBI Taxonomy" id="1387353"/>
    <lineage>
        <taxon>Bacteria</taxon>
        <taxon>Pseudomonadati</taxon>
        <taxon>Planctomycetota</taxon>
        <taxon>Planctomycetia</taxon>
        <taxon>Isosphaerales</taxon>
        <taxon>Isosphaeraceae</taxon>
        <taxon>Paludisphaera</taxon>
    </lineage>
</organism>
<gene>
    <name evidence="1" type="primary">csrA_3</name>
    <name evidence="1" type="ORF">BSF38_02167</name>
</gene>
<dbReference type="GO" id="GO:0003723">
    <property type="term" value="F:RNA binding"/>
    <property type="evidence" value="ECO:0007669"/>
    <property type="project" value="InterPro"/>
</dbReference>
<dbReference type="InterPro" id="IPR003751">
    <property type="entry name" value="CsrA"/>
</dbReference>
<reference evidence="2" key="1">
    <citation type="submission" date="2016-12" db="EMBL/GenBank/DDBJ databases">
        <title>Comparative genomics of four Isosphaeraceae planctomycetes: a common pool of plasmids and glycoside hydrolase genes.</title>
        <authorList>
            <person name="Ivanova A."/>
        </authorList>
    </citation>
    <scope>NUCLEOTIDE SEQUENCE [LARGE SCALE GENOMIC DNA]</scope>
    <source>
        <strain evidence="2">PX4</strain>
    </source>
</reference>
<name>A0A1U7CP14_9BACT</name>
<dbReference type="RefSeq" id="WP_145952067.1">
    <property type="nucleotide sequence ID" value="NZ_CP019082.1"/>
</dbReference>
<dbReference type="InterPro" id="IPR036107">
    <property type="entry name" value="CsrA_sf"/>
</dbReference>
<protein>
    <submittedName>
        <fullName evidence="1">Carbon storage regulator</fullName>
    </submittedName>
</protein>
<dbReference type="EMBL" id="CP019082">
    <property type="protein sequence ID" value="APW60680.1"/>
    <property type="molecule type" value="Genomic_DNA"/>
</dbReference>
<dbReference type="KEGG" id="pbor:BSF38_02167"/>
<dbReference type="STRING" id="1387353.BSF38_02167"/>
<dbReference type="AlphaFoldDB" id="A0A1U7CP14"/>
<sequence>MLVLSRRAGERLVIMLGDQVVEVCYLGQRSGQGRIGVIADRAVTVLRAELIEDDRPVAESSLRG</sequence>
<dbReference type="Gene3D" id="2.60.40.4380">
    <property type="entry name" value="Translational regulator CsrA"/>
    <property type="match status" value="1"/>
</dbReference>
<proteinExistence type="predicted"/>